<accession>A0A6J6JVY0</accession>
<dbReference type="HAMAP" id="MF_00386">
    <property type="entry name" value="UPF0161_YidD"/>
    <property type="match status" value="1"/>
</dbReference>
<dbReference type="SMART" id="SM01234">
    <property type="entry name" value="Haemolytic"/>
    <property type="match status" value="1"/>
</dbReference>
<evidence type="ECO:0000313" key="1">
    <source>
        <dbReference type="EMBL" id="CAB4641246.1"/>
    </source>
</evidence>
<dbReference type="NCBIfam" id="TIGR00278">
    <property type="entry name" value="membrane protein insertion efficiency factor YidD"/>
    <property type="match status" value="1"/>
</dbReference>
<dbReference type="EMBL" id="CAEZWE010000002">
    <property type="protein sequence ID" value="CAB4641246.1"/>
    <property type="molecule type" value="Genomic_DNA"/>
</dbReference>
<dbReference type="PANTHER" id="PTHR33383:SF1">
    <property type="entry name" value="MEMBRANE PROTEIN INSERTION EFFICIENCY FACTOR-RELATED"/>
    <property type="match status" value="1"/>
</dbReference>
<sequence>MSCAHDTHPPETPRIQGGLLRAIHWYQVAREGRPSPCRFWPSCSEYAVEAISVHGSGRGTWLAIRRLSRCRPFGPSGVDPVPAPKGHA</sequence>
<organism evidence="1">
    <name type="scientific">freshwater metagenome</name>
    <dbReference type="NCBI Taxonomy" id="449393"/>
    <lineage>
        <taxon>unclassified sequences</taxon>
        <taxon>metagenomes</taxon>
        <taxon>ecological metagenomes</taxon>
    </lineage>
</organism>
<protein>
    <submittedName>
        <fullName evidence="1">Unannotated protein</fullName>
    </submittedName>
</protein>
<gene>
    <name evidence="1" type="ORF">UFOPK2169_00093</name>
</gene>
<dbReference type="Pfam" id="PF01809">
    <property type="entry name" value="YidD"/>
    <property type="match status" value="1"/>
</dbReference>
<name>A0A6J6JVY0_9ZZZZ</name>
<proteinExistence type="inferred from homology"/>
<dbReference type="AlphaFoldDB" id="A0A6J6JVY0"/>
<reference evidence="1" key="1">
    <citation type="submission" date="2020-05" db="EMBL/GenBank/DDBJ databases">
        <authorList>
            <person name="Chiriac C."/>
            <person name="Salcher M."/>
            <person name="Ghai R."/>
            <person name="Kavagutti S V."/>
        </authorList>
    </citation>
    <scope>NUCLEOTIDE SEQUENCE</scope>
</reference>
<dbReference type="InterPro" id="IPR002696">
    <property type="entry name" value="Membr_insert_effic_factor_YidD"/>
</dbReference>
<dbReference type="PANTHER" id="PTHR33383">
    <property type="entry name" value="MEMBRANE PROTEIN INSERTION EFFICIENCY FACTOR-RELATED"/>
    <property type="match status" value="1"/>
</dbReference>